<dbReference type="EMBL" id="CP016591">
    <property type="protein sequence ID" value="ANY19513.1"/>
    <property type="molecule type" value="Genomic_DNA"/>
</dbReference>
<dbReference type="SMART" id="SM00448">
    <property type="entry name" value="REC"/>
    <property type="match status" value="1"/>
</dbReference>
<dbReference type="CDD" id="cd00383">
    <property type="entry name" value="trans_reg_C"/>
    <property type="match status" value="1"/>
</dbReference>
<dbReference type="PROSITE" id="PS50110">
    <property type="entry name" value="RESPONSE_REGULATORY"/>
    <property type="match status" value="1"/>
</dbReference>
<sequence>MDVVNIFLTDSSAETMDDFVHAGRRYTFARIGGEGPQRLVEGPVWAFVDWVLPELAGLEMCRRLRSDPRTSEAHITMVLEEDDPEDRRRALKAGADDYMLGPVDRTAVLDRVIAVDPLQQQRSIGQRFEVGDLTIDMAALQARWSGTPLVLPPNEFRLLLYFAENPNRVMTREQLIAGLGKQEPAIDARTVDVWIGRLRRALKAAGAGNPLRTVRSLGYVLDLP</sequence>
<evidence type="ECO:0000256" key="2">
    <source>
        <dbReference type="ARBA" id="ARBA00023012"/>
    </source>
</evidence>
<feature type="DNA-binding region" description="OmpR/PhoB-type" evidence="7">
    <location>
        <begin position="125"/>
        <end position="223"/>
    </location>
</feature>
<keyword evidence="1 6" id="KW-0597">Phosphoprotein</keyword>
<reference evidence="10 11" key="1">
    <citation type="submission" date="2016-07" db="EMBL/GenBank/DDBJ databases">
        <title>Complete genome sequence of Altererythrobacter dongtanensis KCTC 22672, a type strain with esterase isolated from tidal flat.</title>
        <authorList>
            <person name="Cheng H."/>
            <person name="Wu Y.-H."/>
            <person name="Zhou P."/>
            <person name="Huo Y.-Y."/>
            <person name="Wang C.-S."/>
            <person name="Xu X.-W."/>
        </authorList>
    </citation>
    <scope>NUCLEOTIDE SEQUENCE [LARGE SCALE GENOMIC DNA]</scope>
    <source>
        <strain evidence="10 11">KCTC 22672</strain>
    </source>
</reference>
<dbReference type="InterPro" id="IPR001789">
    <property type="entry name" value="Sig_transdc_resp-reg_receiver"/>
</dbReference>
<evidence type="ECO:0000256" key="6">
    <source>
        <dbReference type="PROSITE-ProRule" id="PRU00169"/>
    </source>
</evidence>
<dbReference type="SUPFAM" id="SSF46894">
    <property type="entry name" value="C-terminal effector domain of the bipartite response regulators"/>
    <property type="match status" value="1"/>
</dbReference>
<name>A0A1B2ABF6_9SPHN</name>
<feature type="modified residue" description="4-aspartylphosphate" evidence="6">
    <location>
        <position position="49"/>
    </location>
</feature>
<organism evidence="10 11">
    <name type="scientific">Tsuneonella dongtanensis</name>
    <dbReference type="NCBI Taxonomy" id="692370"/>
    <lineage>
        <taxon>Bacteria</taxon>
        <taxon>Pseudomonadati</taxon>
        <taxon>Pseudomonadota</taxon>
        <taxon>Alphaproteobacteria</taxon>
        <taxon>Sphingomonadales</taxon>
        <taxon>Erythrobacteraceae</taxon>
        <taxon>Tsuneonella</taxon>
    </lineage>
</organism>
<dbReference type="OrthoDB" id="7407049at2"/>
<keyword evidence="4 7" id="KW-0238">DNA-binding</keyword>
<evidence type="ECO:0000313" key="10">
    <source>
        <dbReference type="EMBL" id="ANY19513.1"/>
    </source>
</evidence>
<dbReference type="GO" id="GO:0032993">
    <property type="term" value="C:protein-DNA complex"/>
    <property type="evidence" value="ECO:0007669"/>
    <property type="project" value="TreeGrafter"/>
</dbReference>
<dbReference type="RefSeq" id="WP_067676982.1">
    <property type="nucleotide sequence ID" value="NZ_CP016591.1"/>
</dbReference>
<dbReference type="InterPro" id="IPR036388">
    <property type="entry name" value="WH-like_DNA-bd_sf"/>
</dbReference>
<dbReference type="AlphaFoldDB" id="A0A1B2ABF6"/>
<keyword evidence="3" id="KW-0805">Transcription regulation</keyword>
<dbReference type="PATRIC" id="fig|692370.5.peg.1003"/>
<dbReference type="InterPro" id="IPR039420">
    <property type="entry name" value="WalR-like"/>
</dbReference>
<dbReference type="Gene3D" id="3.40.50.2300">
    <property type="match status" value="1"/>
</dbReference>
<dbReference type="PANTHER" id="PTHR48111:SF1">
    <property type="entry name" value="TWO-COMPONENT RESPONSE REGULATOR ORR33"/>
    <property type="match status" value="1"/>
</dbReference>
<evidence type="ECO:0000256" key="7">
    <source>
        <dbReference type="PROSITE-ProRule" id="PRU01091"/>
    </source>
</evidence>
<protein>
    <submittedName>
        <fullName evidence="10">Response regulator ArlR</fullName>
    </submittedName>
</protein>
<dbReference type="GO" id="GO:0000156">
    <property type="term" value="F:phosphorelay response regulator activity"/>
    <property type="evidence" value="ECO:0007669"/>
    <property type="project" value="TreeGrafter"/>
</dbReference>
<dbReference type="SMART" id="SM00862">
    <property type="entry name" value="Trans_reg_C"/>
    <property type="match status" value="1"/>
</dbReference>
<feature type="domain" description="OmpR/PhoB-type" evidence="9">
    <location>
        <begin position="125"/>
        <end position="223"/>
    </location>
</feature>
<dbReference type="GO" id="GO:0005829">
    <property type="term" value="C:cytosol"/>
    <property type="evidence" value="ECO:0007669"/>
    <property type="project" value="TreeGrafter"/>
</dbReference>
<evidence type="ECO:0000256" key="5">
    <source>
        <dbReference type="ARBA" id="ARBA00023163"/>
    </source>
</evidence>
<dbReference type="Pfam" id="PF00486">
    <property type="entry name" value="Trans_reg_C"/>
    <property type="match status" value="1"/>
</dbReference>
<dbReference type="PANTHER" id="PTHR48111">
    <property type="entry name" value="REGULATOR OF RPOS"/>
    <property type="match status" value="1"/>
</dbReference>
<evidence type="ECO:0000313" key="11">
    <source>
        <dbReference type="Proteomes" id="UP000092932"/>
    </source>
</evidence>
<dbReference type="Pfam" id="PF00072">
    <property type="entry name" value="Response_reg"/>
    <property type="match status" value="1"/>
</dbReference>
<evidence type="ECO:0000259" key="9">
    <source>
        <dbReference type="PROSITE" id="PS51755"/>
    </source>
</evidence>
<proteinExistence type="predicted"/>
<dbReference type="InterPro" id="IPR001867">
    <property type="entry name" value="OmpR/PhoB-type_DNA-bd"/>
</dbReference>
<evidence type="ECO:0000256" key="3">
    <source>
        <dbReference type="ARBA" id="ARBA00023015"/>
    </source>
</evidence>
<dbReference type="GO" id="GO:0006355">
    <property type="term" value="P:regulation of DNA-templated transcription"/>
    <property type="evidence" value="ECO:0007669"/>
    <property type="project" value="InterPro"/>
</dbReference>
<dbReference type="InterPro" id="IPR011006">
    <property type="entry name" value="CheY-like_superfamily"/>
</dbReference>
<accession>A0A1B2ABF6</accession>
<evidence type="ECO:0000256" key="4">
    <source>
        <dbReference type="ARBA" id="ARBA00023125"/>
    </source>
</evidence>
<dbReference type="InterPro" id="IPR016032">
    <property type="entry name" value="Sig_transdc_resp-reg_C-effctor"/>
</dbReference>
<dbReference type="GO" id="GO:0000976">
    <property type="term" value="F:transcription cis-regulatory region binding"/>
    <property type="evidence" value="ECO:0007669"/>
    <property type="project" value="TreeGrafter"/>
</dbReference>
<dbReference type="PROSITE" id="PS51755">
    <property type="entry name" value="OMPR_PHOB"/>
    <property type="match status" value="1"/>
</dbReference>
<feature type="domain" description="Response regulatory" evidence="8">
    <location>
        <begin position="1"/>
        <end position="116"/>
    </location>
</feature>
<keyword evidence="2" id="KW-0902">Two-component regulatory system</keyword>
<keyword evidence="5" id="KW-0804">Transcription</keyword>
<dbReference type="Gene3D" id="1.10.10.10">
    <property type="entry name" value="Winged helix-like DNA-binding domain superfamily/Winged helix DNA-binding domain"/>
    <property type="match status" value="1"/>
</dbReference>
<evidence type="ECO:0000256" key="1">
    <source>
        <dbReference type="ARBA" id="ARBA00022553"/>
    </source>
</evidence>
<dbReference type="STRING" id="692370.A6F68_00988"/>
<dbReference type="KEGG" id="ado:A6F68_00988"/>
<gene>
    <name evidence="10" type="primary">arlR</name>
    <name evidence="10" type="ORF">A6F68_00988</name>
</gene>
<evidence type="ECO:0000259" key="8">
    <source>
        <dbReference type="PROSITE" id="PS50110"/>
    </source>
</evidence>
<keyword evidence="11" id="KW-1185">Reference proteome</keyword>
<dbReference type="SUPFAM" id="SSF52172">
    <property type="entry name" value="CheY-like"/>
    <property type="match status" value="1"/>
</dbReference>
<dbReference type="Proteomes" id="UP000092932">
    <property type="component" value="Chromosome"/>
</dbReference>